<keyword evidence="2 4" id="KW-0863">Zinc-finger</keyword>
<dbReference type="PANTHER" id="PTHR23041:SF78">
    <property type="entry name" value="E3 UBIQUITIN-PROTEIN LIGASE RNF4"/>
    <property type="match status" value="1"/>
</dbReference>
<dbReference type="Gene3D" id="3.30.40.10">
    <property type="entry name" value="Zinc/RING finger domain, C3HC4 (zinc finger)"/>
    <property type="match status" value="1"/>
</dbReference>
<sequence length="428" mass="46877">MASPRRAPPGLESDTAAAPNDAVEVIDITSSPIMDPVSSPGHLVVDNWPFSLNSDAGNTRQTDHANGDDGDDVIVVAEHINPQPTTSQPVIDLSTEGGSLLSRFTGTPLRRSPRSQANLLRSQRQYSRGHRQRFNFGRHLTQGRGRAALGGRVGRRAPTLFPPVQLGHERYSPMERLLGLRDVNSDDDDYDEDYSPRLDNDDDDAFGNEDGADAIDSELDNHDPTDALSLFDPTRPLSFIFQLINSTTSSRNTSAAASPSSYGFNFYRTRSAMRSQNQPTHSPDPTGMLRELGSMIDAATFQEVFPHHVPAGVDFRQPDPARPPPNPLALTEAQKRLEDHPQYTRHIPDPDEFKPAASVALVAPSAAPAPTSQHVIICPLCYNPLHTMSFTRCGHVFCGDCADNRIKNGPCPSCGTRMFKSSMQKVYL</sequence>
<accession>A0A9W8B3Y8</accession>
<keyword evidence="1" id="KW-0479">Metal-binding</keyword>
<keyword evidence="3" id="KW-0862">Zinc</keyword>
<dbReference type="PANTHER" id="PTHR23041">
    <property type="entry name" value="RING FINGER DOMAIN-CONTAINING"/>
    <property type="match status" value="1"/>
</dbReference>
<dbReference type="InterPro" id="IPR047134">
    <property type="entry name" value="RNF4"/>
</dbReference>
<evidence type="ECO:0000256" key="5">
    <source>
        <dbReference type="SAM" id="MobiDB-lite"/>
    </source>
</evidence>
<evidence type="ECO:0000259" key="6">
    <source>
        <dbReference type="PROSITE" id="PS50089"/>
    </source>
</evidence>
<dbReference type="SUPFAM" id="SSF57850">
    <property type="entry name" value="RING/U-box"/>
    <property type="match status" value="1"/>
</dbReference>
<proteinExistence type="predicted"/>
<feature type="region of interest" description="Disordered" evidence="5">
    <location>
        <begin position="178"/>
        <end position="227"/>
    </location>
</feature>
<evidence type="ECO:0000256" key="1">
    <source>
        <dbReference type="ARBA" id="ARBA00022723"/>
    </source>
</evidence>
<dbReference type="OrthoDB" id="2398441at2759"/>
<dbReference type="CDD" id="cd16449">
    <property type="entry name" value="RING-HC"/>
    <property type="match status" value="1"/>
</dbReference>
<name>A0A9W8B3Y8_9FUNG</name>
<feature type="region of interest" description="Disordered" evidence="5">
    <location>
        <begin position="1"/>
        <end position="21"/>
    </location>
</feature>
<dbReference type="GO" id="GO:0008270">
    <property type="term" value="F:zinc ion binding"/>
    <property type="evidence" value="ECO:0007669"/>
    <property type="project" value="UniProtKB-KW"/>
</dbReference>
<dbReference type="Pfam" id="PF14634">
    <property type="entry name" value="zf-RING_5"/>
    <property type="match status" value="1"/>
</dbReference>
<feature type="domain" description="RING-type" evidence="6">
    <location>
        <begin position="378"/>
        <end position="414"/>
    </location>
</feature>
<dbReference type="AlphaFoldDB" id="A0A9W8B3Y8"/>
<protein>
    <recommendedName>
        <fullName evidence="6">RING-type domain-containing protein</fullName>
    </recommendedName>
</protein>
<keyword evidence="8" id="KW-1185">Reference proteome</keyword>
<dbReference type="GO" id="GO:0045944">
    <property type="term" value="P:positive regulation of transcription by RNA polymerase II"/>
    <property type="evidence" value="ECO:0007669"/>
    <property type="project" value="TreeGrafter"/>
</dbReference>
<gene>
    <name evidence="7" type="ORF">H4R34_001246</name>
</gene>
<dbReference type="InterPro" id="IPR013083">
    <property type="entry name" value="Znf_RING/FYVE/PHD"/>
</dbReference>
<evidence type="ECO:0000256" key="2">
    <source>
        <dbReference type="ARBA" id="ARBA00022771"/>
    </source>
</evidence>
<reference evidence="7" key="1">
    <citation type="submission" date="2022-07" db="EMBL/GenBank/DDBJ databases">
        <title>Phylogenomic reconstructions and comparative analyses of Kickxellomycotina fungi.</title>
        <authorList>
            <person name="Reynolds N.K."/>
            <person name="Stajich J.E."/>
            <person name="Barry K."/>
            <person name="Grigoriev I.V."/>
            <person name="Crous P."/>
            <person name="Smith M.E."/>
        </authorList>
    </citation>
    <scope>NUCLEOTIDE SEQUENCE</scope>
    <source>
        <strain evidence="7">RSA 567</strain>
    </source>
</reference>
<dbReference type="PROSITE" id="PS00518">
    <property type="entry name" value="ZF_RING_1"/>
    <property type="match status" value="1"/>
</dbReference>
<dbReference type="InterPro" id="IPR001841">
    <property type="entry name" value="Znf_RING"/>
</dbReference>
<organism evidence="7 8">
    <name type="scientific">Dimargaris verticillata</name>
    <dbReference type="NCBI Taxonomy" id="2761393"/>
    <lineage>
        <taxon>Eukaryota</taxon>
        <taxon>Fungi</taxon>
        <taxon>Fungi incertae sedis</taxon>
        <taxon>Zoopagomycota</taxon>
        <taxon>Kickxellomycotina</taxon>
        <taxon>Dimargaritomycetes</taxon>
        <taxon>Dimargaritales</taxon>
        <taxon>Dimargaritaceae</taxon>
        <taxon>Dimargaris</taxon>
    </lineage>
</organism>
<comment type="caution">
    <text evidence="7">The sequence shown here is derived from an EMBL/GenBank/DDBJ whole genome shotgun (WGS) entry which is preliminary data.</text>
</comment>
<dbReference type="PROSITE" id="PS50089">
    <property type="entry name" value="ZF_RING_2"/>
    <property type="match status" value="1"/>
</dbReference>
<evidence type="ECO:0000313" key="7">
    <source>
        <dbReference type="EMBL" id="KAJ1983485.1"/>
    </source>
</evidence>
<dbReference type="SMART" id="SM00184">
    <property type="entry name" value="RING"/>
    <property type="match status" value="1"/>
</dbReference>
<evidence type="ECO:0000256" key="3">
    <source>
        <dbReference type="ARBA" id="ARBA00022833"/>
    </source>
</evidence>
<dbReference type="InterPro" id="IPR017907">
    <property type="entry name" value="Znf_RING_CS"/>
</dbReference>
<evidence type="ECO:0000313" key="8">
    <source>
        <dbReference type="Proteomes" id="UP001151582"/>
    </source>
</evidence>
<dbReference type="Proteomes" id="UP001151582">
    <property type="component" value="Unassembled WGS sequence"/>
</dbReference>
<feature type="compositionally biased region" description="Acidic residues" evidence="5">
    <location>
        <begin position="200"/>
        <end position="218"/>
    </location>
</feature>
<evidence type="ECO:0000256" key="4">
    <source>
        <dbReference type="PROSITE-ProRule" id="PRU00175"/>
    </source>
</evidence>
<dbReference type="EMBL" id="JANBQB010000053">
    <property type="protein sequence ID" value="KAJ1983485.1"/>
    <property type="molecule type" value="Genomic_DNA"/>
</dbReference>